<dbReference type="Proteomes" id="UP000324781">
    <property type="component" value="Unassembled WGS sequence"/>
</dbReference>
<keyword evidence="1" id="KW-0813">Transport</keyword>
<accession>A0A1M6D1V8</accession>
<dbReference type="InterPro" id="IPR008995">
    <property type="entry name" value="Mo/tungstate-bd_C_term_dom"/>
</dbReference>
<dbReference type="InterPro" id="IPR012340">
    <property type="entry name" value="NA-bd_OB-fold"/>
</dbReference>
<dbReference type="GO" id="GO:0008643">
    <property type="term" value="P:carbohydrate transport"/>
    <property type="evidence" value="ECO:0007669"/>
    <property type="project" value="InterPro"/>
</dbReference>
<evidence type="ECO:0000313" key="8">
    <source>
        <dbReference type="EMBL" id="SHI67242.1"/>
    </source>
</evidence>
<dbReference type="Gene3D" id="2.40.50.100">
    <property type="match status" value="1"/>
</dbReference>
<evidence type="ECO:0000256" key="2">
    <source>
        <dbReference type="ARBA" id="ARBA00022475"/>
    </source>
</evidence>
<evidence type="ECO:0000313" key="9">
    <source>
        <dbReference type="Proteomes" id="UP000324781"/>
    </source>
</evidence>
<keyword evidence="9" id="KW-1185">Reference proteome</keyword>
<dbReference type="InterPro" id="IPR003439">
    <property type="entry name" value="ABC_transporter-like_ATP-bd"/>
</dbReference>
<dbReference type="InterPro" id="IPR003593">
    <property type="entry name" value="AAA+_ATPase"/>
</dbReference>
<dbReference type="RefSeq" id="WP_149677933.1">
    <property type="nucleotide sequence ID" value="NZ_FQZP01000006.1"/>
</dbReference>
<keyword evidence="3" id="KW-0547">Nucleotide-binding</keyword>
<dbReference type="PROSITE" id="PS50893">
    <property type="entry name" value="ABC_TRANSPORTER_2"/>
    <property type="match status" value="1"/>
</dbReference>
<dbReference type="GO" id="GO:0140359">
    <property type="term" value="F:ABC-type transporter activity"/>
    <property type="evidence" value="ECO:0007669"/>
    <property type="project" value="InterPro"/>
</dbReference>
<protein>
    <submittedName>
        <fullName evidence="8">Carbohydrate ABC transporter ATP-binding protein, CUT1 family</fullName>
    </submittedName>
</protein>
<name>A0A1M6D1V8_9FIRM</name>
<gene>
    <name evidence="8" type="ORF">SAMN05444373_100663</name>
</gene>
<dbReference type="FunFam" id="3.40.50.300:FF:000042">
    <property type="entry name" value="Maltose/maltodextrin ABC transporter, ATP-binding protein"/>
    <property type="match status" value="1"/>
</dbReference>
<dbReference type="SUPFAM" id="SSF52540">
    <property type="entry name" value="P-loop containing nucleoside triphosphate hydrolases"/>
    <property type="match status" value="1"/>
</dbReference>
<keyword evidence="4 8" id="KW-0067">ATP-binding</keyword>
<dbReference type="InterPro" id="IPR027417">
    <property type="entry name" value="P-loop_NTPase"/>
</dbReference>
<evidence type="ECO:0000256" key="3">
    <source>
        <dbReference type="ARBA" id="ARBA00022741"/>
    </source>
</evidence>
<dbReference type="GO" id="GO:0005524">
    <property type="term" value="F:ATP binding"/>
    <property type="evidence" value="ECO:0007669"/>
    <property type="project" value="UniProtKB-KW"/>
</dbReference>
<sequence>MSKLIIKNLYKRYENKGKKKTDKNEFAVNNLSLECEDGEFIAILGPSGCGKTTTLRMIAGLEDITAGDIYIGDTRINDLHPKDRNIGLAFEDYALYPPLTVYDNIAFNLKAKGVPADEIKRRVHEIAPLLKVEDLLDKMPVSLSGGQKQRVNIARAIVRRPGILLLDEPLSHLDGKMRQALRTEIKRLHNEIKCTTVYVTHDQLEAMSLADRMAIMNLGVLQQFGTPMEVYDDPANEFVAGFIGEPPMNILKTTIIKHENDFYFTFENSELRILCPRRYYDLLKDGMQVKMGVRPTDIYVGGPDSKGTPVKVAVFEDLCAERRIGVRVGEELVMMITEDETRYRQGEQIKLEVNGEKTHLFDLETGNRIRPKK</sequence>
<dbReference type="SUPFAM" id="SSF50331">
    <property type="entry name" value="MOP-like"/>
    <property type="match status" value="1"/>
</dbReference>
<organism evidence="8 9">
    <name type="scientific">Thermoclostridium caenicola</name>
    <dbReference type="NCBI Taxonomy" id="659425"/>
    <lineage>
        <taxon>Bacteria</taxon>
        <taxon>Bacillati</taxon>
        <taxon>Bacillota</taxon>
        <taxon>Clostridia</taxon>
        <taxon>Eubacteriales</taxon>
        <taxon>Oscillospiraceae</taxon>
        <taxon>Thermoclostridium</taxon>
    </lineage>
</organism>
<evidence type="ECO:0000256" key="1">
    <source>
        <dbReference type="ARBA" id="ARBA00022448"/>
    </source>
</evidence>
<dbReference type="CDD" id="cd03301">
    <property type="entry name" value="ABC_MalK_N"/>
    <property type="match status" value="1"/>
</dbReference>
<dbReference type="SMART" id="SM00382">
    <property type="entry name" value="AAA"/>
    <property type="match status" value="1"/>
</dbReference>
<dbReference type="Gene3D" id="2.40.50.140">
    <property type="entry name" value="Nucleic acid-binding proteins"/>
    <property type="match status" value="1"/>
</dbReference>
<dbReference type="InterPro" id="IPR017871">
    <property type="entry name" value="ABC_transporter-like_CS"/>
</dbReference>
<dbReference type="PANTHER" id="PTHR43875:SF15">
    <property type="entry name" value="TREHALOSE IMPORT ATP-BINDING PROTEIN SUGC"/>
    <property type="match status" value="1"/>
</dbReference>
<dbReference type="PROSITE" id="PS00211">
    <property type="entry name" value="ABC_TRANSPORTER_1"/>
    <property type="match status" value="1"/>
</dbReference>
<keyword evidence="5" id="KW-1278">Translocase</keyword>
<feature type="domain" description="ABC transporter" evidence="7">
    <location>
        <begin position="4"/>
        <end position="243"/>
    </location>
</feature>
<dbReference type="PANTHER" id="PTHR43875">
    <property type="entry name" value="MALTODEXTRIN IMPORT ATP-BINDING PROTEIN MSMX"/>
    <property type="match status" value="1"/>
</dbReference>
<evidence type="ECO:0000259" key="7">
    <source>
        <dbReference type="PROSITE" id="PS50893"/>
    </source>
</evidence>
<dbReference type="InterPro" id="IPR047641">
    <property type="entry name" value="ABC_transpr_MalK/UgpC-like"/>
</dbReference>
<dbReference type="InterPro" id="IPR015855">
    <property type="entry name" value="ABC_transpr_MalK-like"/>
</dbReference>
<dbReference type="EMBL" id="FQZP01000006">
    <property type="protein sequence ID" value="SHI67242.1"/>
    <property type="molecule type" value="Genomic_DNA"/>
</dbReference>
<dbReference type="GO" id="GO:0016887">
    <property type="term" value="F:ATP hydrolysis activity"/>
    <property type="evidence" value="ECO:0007669"/>
    <property type="project" value="InterPro"/>
</dbReference>
<proteinExistence type="predicted"/>
<evidence type="ECO:0000256" key="6">
    <source>
        <dbReference type="ARBA" id="ARBA00023136"/>
    </source>
</evidence>
<reference evidence="8 9" key="1">
    <citation type="submission" date="2016-11" db="EMBL/GenBank/DDBJ databases">
        <authorList>
            <person name="Varghese N."/>
            <person name="Submissions S."/>
        </authorList>
    </citation>
    <scope>NUCLEOTIDE SEQUENCE [LARGE SCALE GENOMIC DNA]</scope>
    <source>
        <strain evidence="8 9">DSM 19027</strain>
    </source>
</reference>
<keyword evidence="6" id="KW-0472">Membrane</keyword>
<evidence type="ECO:0000256" key="4">
    <source>
        <dbReference type="ARBA" id="ARBA00022840"/>
    </source>
</evidence>
<dbReference type="OrthoDB" id="9802264at2"/>
<dbReference type="Pfam" id="PF00005">
    <property type="entry name" value="ABC_tran"/>
    <property type="match status" value="1"/>
</dbReference>
<dbReference type="Gene3D" id="3.40.50.300">
    <property type="entry name" value="P-loop containing nucleotide triphosphate hydrolases"/>
    <property type="match status" value="1"/>
</dbReference>
<evidence type="ECO:0000256" key="5">
    <source>
        <dbReference type="ARBA" id="ARBA00022967"/>
    </source>
</evidence>
<dbReference type="AlphaFoldDB" id="A0A1M6D1V8"/>
<dbReference type="GO" id="GO:0055052">
    <property type="term" value="C:ATP-binding cassette (ABC) transporter complex, substrate-binding subunit-containing"/>
    <property type="evidence" value="ECO:0007669"/>
    <property type="project" value="TreeGrafter"/>
</dbReference>
<keyword evidence="2" id="KW-1003">Cell membrane</keyword>